<keyword evidence="1" id="KW-0472">Membrane</keyword>
<evidence type="ECO:0000313" key="3">
    <source>
        <dbReference type="Proteomes" id="UP001231736"/>
    </source>
</evidence>
<feature type="transmembrane region" description="Helical" evidence="1">
    <location>
        <begin position="26"/>
        <end position="43"/>
    </location>
</feature>
<name>A0AAJ6P1Z1_9PAST</name>
<protein>
    <recommendedName>
        <fullName evidence="4">Intracellular septation protein A</fullName>
    </recommendedName>
</protein>
<keyword evidence="1" id="KW-1133">Transmembrane helix</keyword>
<evidence type="ECO:0008006" key="4">
    <source>
        <dbReference type="Google" id="ProtNLM"/>
    </source>
</evidence>
<keyword evidence="1" id="KW-0812">Transmembrane</keyword>
<feature type="transmembrane region" description="Helical" evidence="1">
    <location>
        <begin position="76"/>
        <end position="97"/>
    </location>
</feature>
<feature type="transmembrane region" description="Helical" evidence="1">
    <location>
        <begin position="151"/>
        <end position="173"/>
    </location>
</feature>
<accession>A0AAJ6P1Z1</accession>
<gene>
    <name evidence="2" type="ORF">QJU97_01680</name>
</gene>
<sequence>MLTFIINILLTLTSIAYPIIWLFKDNTDLLFVLPYIMGILWLLKGVTQTVGFQGFFAFFMAILLIIVGLTRSIETMYFYPILISGLMLAIFGGSLLSKQSIIERFARLKTPDLPQVAISYTRKVTQVWCGFFIINITITLFFIWQKNDELWAIYTGVISYLLMGILMIGEWLIRQKVMRKHNDNH</sequence>
<dbReference type="AlphaFoldDB" id="A0AAJ6P1Z1"/>
<organism evidence="2 3">
    <name type="scientific">Phocoenobacter skyensis</name>
    <dbReference type="NCBI Taxonomy" id="97481"/>
    <lineage>
        <taxon>Bacteria</taxon>
        <taxon>Pseudomonadati</taxon>
        <taxon>Pseudomonadota</taxon>
        <taxon>Gammaproteobacteria</taxon>
        <taxon>Pasteurellales</taxon>
        <taxon>Pasteurellaceae</taxon>
        <taxon>Phocoenobacter</taxon>
    </lineage>
</organism>
<dbReference type="Proteomes" id="UP001231736">
    <property type="component" value="Unassembled WGS sequence"/>
</dbReference>
<feature type="transmembrane region" description="Helical" evidence="1">
    <location>
        <begin position="127"/>
        <end position="145"/>
    </location>
</feature>
<evidence type="ECO:0000313" key="2">
    <source>
        <dbReference type="EMBL" id="MDP8174169.1"/>
    </source>
</evidence>
<feature type="transmembrane region" description="Helical" evidence="1">
    <location>
        <begin position="50"/>
        <end position="70"/>
    </location>
</feature>
<evidence type="ECO:0000256" key="1">
    <source>
        <dbReference type="SAM" id="Phobius"/>
    </source>
</evidence>
<proteinExistence type="predicted"/>
<dbReference type="EMBL" id="JASAYT010000003">
    <property type="protein sequence ID" value="MDP8174169.1"/>
    <property type="molecule type" value="Genomic_DNA"/>
</dbReference>
<comment type="caution">
    <text evidence="2">The sequence shown here is derived from an EMBL/GenBank/DDBJ whole genome shotgun (WGS) entry which is preliminary data.</text>
</comment>
<reference evidence="2" key="1">
    <citation type="journal article" date="2023" name="Front. Microbiol.">
        <title>Phylogeography and host specificity of Pasteurellaceae pathogenic to sea-farmed fish in the north-east Atlantic.</title>
        <authorList>
            <person name="Gulla S."/>
            <person name="Colquhoun D.J."/>
            <person name="Olsen A.B."/>
            <person name="Spilsberg B."/>
            <person name="Lagesen K."/>
            <person name="Aakesson C.P."/>
            <person name="Strom S."/>
            <person name="Manji F."/>
            <person name="Birkbeck T.H."/>
            <person name="Nilsen H.K."/>
        </authorList>
    </citation>
    <scope>NUCLEOTIDE SEQUENCE</scope>
    <source>
        <strain evidence="2">98B1</strain>
    </source>
</reference>
<dbReference type="RefSeq" id="WP_306375435.1">
    <property type="nucleotide sequence ID" value="NZ_JASAYT010000003.1"/>
</dbReference>